<name>A0A0J1B6H3_RHOIS</name>
<sequence>MLSEDEKKKLAHRLRRIAGQVAAVERMIDEDADCVDTLMQISAATGALDKVGHLVLENHLKTCVRNVMTTGDATEVDAKLEELMTVFQKYSR</sequence>
<dbReference type="InterPro" id="IPR003735">
    <property type="entry name" value="Metal_Tscrpt_repr"/>
</dbReference>
<protein>
    <submittedName>
        <fullName evidence="2">Repressor CsoR of the copZA operon</fullName>
    </submittedName>
</protein>
<proteinExistence type="inferred from homology"/>
<gene>
    <name evidence="2" type="ORF">RISK_005408</name>
</gene>
<dbReference type="Gene3D" id="1.20.58.1000">
    <property type="entry name" value="Metal-sensitive repressor, helix protomer"/>
    <property type="match status" value="1"/>
</dbReference>
<dbReference type="InterPro" id="IPR038390">
    <property type="entry name" value="Metal_Tscrpt_repr_sf"/>
</dbReference>
<dbReference type="OrthoDB" id="9811244at2"/>
<reference evidence="2" key="1">
    <citation type="submission" date="2015-05" db="EMBL/GenBank/DDBJ databases">
        <title>Permanent draft genome of Rhodopirellula islandicus K833.</title>
        <authorList>
            <person name="Kizina J."/>
            <person name="Richter M."/>
            <person name="Glockner F.O."/>
            <person name="Harder J."/>
        </authorList>
    </citation>
    <scope>NUCLEOTIDE SEQUENCE [LARGE SCALE GENOMIC DNA]</scope>
    <source>
        <strain evidence="2">K833</strain>
    </source>
</reference>
<dbReference type="GO" id="GO:0045892">
    <property type="term" value="P:negative regulation of DNA-templated transcription"/>
    <property type="evidence" value="ECO:0007669"/>
    <property type="project" value="UniProtKB-ARBA"/>
</dbReference>
<comment type="caution">
    <text evidence="2">The sequence shown here is derived from an EMBL/GenBank/DDBJ whole genome shotgun (WGS) entry which is preliminary data.</text>
</comment>
<dbReference type="CDD" id="cd10148">
    <property type="entry name" value="CsoR-like_DUF156"/>
    <property type="match status" value="1"/>
</dbReference>
<dbReference type="GO" id="GO:0003677">
    <property type="term" value="F:DNA binding"/>
    <property type="evidence" value="ECO:0007669"/>
    <property type="project" value="InterPro"/>
</dbReference>
<dbReference type="PANTHER" id="PTHR33677">
    <property type="entry name" value="TRANSCRIPTIONAL REPRESSOR FRMR-RELATED"/>
    <property type="match status" value="1"/>
</dbReference>
<dbReference type="RefSeq" id="WP_047816440.1">
    <property type="nucleotide sequence ID" value="NZ_LECT01000044.1"/>
</dbReference>
<dbReference type="PATRIC" id="fig|595434.4.peg.5138"/>
<dbReference type="EMBL" id="LECT01000044">
    <property type="protein sequence ID" value="KLU02342.1"/>
    <property type="molecule type" value="Genomic_DNA"/>
</dbReference>
<dbReference type="GO" id="GO:0046872">
    <property type="term" value="F:metal ion binding"/>
    <property type="evidence" value="ECO:0007669"/>
    <property type="project" value="InterPro"/>
</dbReference>
<dbReference type="AlphaFoldDB" id="A0A0J1B6H3"/>
<dbReference type="STRING" id="595434.RISK_005408"/>
<evidence type="ECO:0000256" key="1">
    <source>
        <dbReference type="ARBA" id="ARBA00005260"/>
    </source>
</evidence>
<dbReference type="Proteomes" id="UP000036367">
    <property type="component" value="Unassembled WGS sequence"/>
</dbReference>
<keyword evidence="3" id="KW-1185">Reference proteome</keyword>
<evidence type="ECO:0000313" key="3">
    <source>
        <dbReference type="Proteomes" id="UP000036367"/>
    </source>
</evidence>
<comment type="similarity">
    <text evidence="1">Belongs to the FrmR/RcnR family.</text>
</comment>
<organism evidence="2 3">
    <name type="scientific">Rhodopirellula islandica</name>
    <dbReference type="NCBI Taxonomy" id="595434"/>
    <lineage>
        <taxon>Bacteria</taxon>
        <taxon>Pseudomonadati</taxon>
        <taxon>Planctomycetota</taxon>
        <taxon>Planctomycetia</taxon>
        <taxon>Pirellulales</taxon>
        <taxon>Pirellulaceae</taxon>
        <taxon>Rhodopirellula</taxon>
    </lineage>
</organism>
<dbReference type="Pfam" id="PF02583">
    <property type="entry name" value="Trns_repr_metal"/>
    <property type="match status" value="1"/>
</dbReference>
<evidence type="ECO:0000313" key="2">
    <source>
        <dbReference type="EMBL" id="KLU02342.1"/>
    </source>
</evidence>
<accession>A0A0J1B6H3</accession>